<dbReference type="InterPro" id="IPR050966">
    <property type="entry name" value="Glutamyl_endopeptidase"/>
</dbReference>
<proteinExistence type="inferred from homology"/>
<name>A0A150WDW2_BDEBC</name>
<evidence type="ECO:0000256" key="4">
    <source>
        <dbReference type="ARBA" id="ARBA00022801"/>
    </source>
</evidence>
<dbReference type="Proteomes" id="UP000075391">
    <property type="component" value="Unassembled WGS sequence"/>
</dbReference>
<sequence length="289" mass="31086">MKRNSFVATMTVALAATFSVGFVNITPRVIYGDDNRVDVYQVTRADVREIADSTVALIPTRDIQNQGNGLVKILASSYGSSMNLCSDEPFFDQPSAANCSGSLVGEDLIATAGHCISSSDCSRYAFVFGYKMTDAKTAPETLPEGEVYGCKEIVAREYTSAQDYALVRLDRPVRGHRVLTLAQSPAQPGDAIYVVGHPSGLPTKVADGAQVRAQQGTYFTSNLDTYGGNSGSAVFNARTHEVVGILVRGAQDFTYDRAKQCTVSNRCTETGCRGEDVTNISYIVNALKK</sequence>
<dbReference type="OrthoDB" id="291346at2"/>
<dbReference type="InterPro" id="IPR043504">
    <property type="entry name" value="Peptidase_S1_PA_chymotrypsin"/>
</dbReference>
<protein>
    <recommendedName>
        <fullName evidence="7">Serine protease</fullName>
        <ecNumber evidence="7">3.4.21.-</ecNumber>
    </recommendedName>
</protein>
<dbReference type="Gene3D" id="2.40.10.10">
    <property type="entry name" value="Trypsin-like serine proteases"/>
    <property type="match status" value="2"/>
</dbReference>
<evidence type="ECO:0000256" key="1">
    <source>
        <dbReference type="ARBA" id="ARBA00008764"/>
    </source>
</evidence>
<dbReference type="GO" id="GO:0006508">
    <property type="term" value="P:proteolysis"/>
    <property type="evidence" value="ECO:0007669"/>
    <property type="project" value="UniProtKB-KW"/>
</dbReference>
<dbReference type="PANTHER" id="PTHR15462:SF8">
    <property type="entry name" value="SERINE PROTEASE"/>
    <property type="match status" value="1"/>
</dbReference>
<dbReference type="GO" id="GO:0008236">
    <property type="term" value="F:serine-type peptidase activity"/>
    <property type="evidence" value="ECO:0007669"/>
    <property type="project" value="UniProtKB-KW"/>
</dbReference>
<feature type="active site" description="Charge relay system" evidence="6">
    <location>
        <position position="114"/>
    </location>
</feature>
<dbReference type="PROSITE" id="PS00673">
    <property type="entry name" value="V8_SER"/>
    <property type="match status" value="1"/>
</dbReference>
<comment type="similarity">
    <text evidence="1 7">Belongs to the peptidase S1B family.</text>
</comment>
<feature type="active site" description="Charge relay system" evidence="6">
    <location>
        <position position="163"/>
    </location>
</feature>
<feature type="active site" description="Charge relay system" evidence="6">
    <location>
        <position position="230"/>
    </location>
</feature>
<evidence type="ECO:0000256" key="2">
    <source>
        <dbReference type="ARBA" id="ARBA00022670"/>
    </source>
</evidence>
<dbReference type="InterPro" id="IPR009003">
    <property type="entry name" value="Peptidase_S1_PA"/>
</dbReference>
<dbReference type="EC" id="3.4.21.-" evidence="7"/>
<accession>A0A150WDW2</accession>
<dbReference type="InterPro" id="IPR000126">
    <property type="entry name" value="V8_ser_AS"/>
</dbReference>
<dbReference type="PANTHER" id="PTHR15462">
    <property type="entry name" value="SERINE PROTEASE"/>
    <property type="match status" value="1"/>
</dbReference>
<evidence type="ECO:0000256" key="8">
    <source>
        <dbReference type="SAM" id="SignalP"/>
    </source>
</evidence>
<evidence type="ECO:0000313" key="10">
    <source>
        <dbReference type="Proteomes" id="UP000075391"/>
    </source>
</evidence>
<gene>
    <name evidence="9" type="ORF">AZI85_10015</name>
</gene>
<evidence type="ECO:0000256" key="3">
    <source>
        <dbReference type="ARBA" id="ARBA00022729"/>
    </source>
</evidence>
<keyword evidence="3 8" id="KW-0732">Signal</keyword>
<keyword evidence="5 7" id="KW-0720">Serine protease</keyword>
<organism evidence="9 10">
    <name type="scientific">Bdellovibrio bacteriovorus</name>
    <dbReference type="NCBI Taxonomy" id="959"/>
    <lineage>
        <taxon>Bacteria</taxon>
        <taxon>Pseudomonadati</taxon>
        <taxon>Bdellovibrionota</taxon>
        <taxon>Bdellovibrionia</taxon>
        <taxon>Bdellovibrionales</taxon>
        <taxon>Pseudobdellovibrionaceae</taxon>
        <taxon>Bdellovibrio</taxon>
    </lineage>
</organism>
<dbReference type="RefSeq" id="WP_063244626.1">
    <property type="nucleotide sequence ID" value="NZ_LUKF01000017.1"/>
</dbReference>
<dbReference type="PRINTS" id="PR00839">
    <property type="entry name" value="V8PROTEASE"/>
</dbReference>
<feature type="signal peptide" evidence="8">
    <location>
        <begin position="1"/>
        <end position="15"/>
    </location>
</feature>
<reference evidence="9 10" key="1">
    <citation type="submission" date="2016-03" db="EMBL/GenBank/DDBJ databases">
        <authorList>
            <person name="Ploux O."/>
        </authorList>
    </citation>
    <scope>NUCLEOTIDE SEQUENCE [LARGE SCALE GENOMIC DNA]</scope>
    <source>
        <strain evidence="9 10">BER2</strain>
    </source>
</reference>
<keyword evidence="4 7" id="KW-0378">Hydrolase</keyword>
<evidence type="ECO:0000256" key="6">
    <source>
        <dbReference type="PIRSR" id="PIRSR608256-1"/>
    </source>
</evidence>
<feature type="chain" id="PRO_5012294583" description="Serine protease" evidence="8">
    <location>
        <begin position="16"/>
        <end position="289"/>
    </location>
</feature>
<evidence type="ECO:0000313" key="9">
    <source>
        <dbReference type="EMBL" id="KYG61265.1"/>
    </source>
</evidence>
<dbReference type="EMBL" id="LUKF01000017">
    <property type="protein sequence ID" value="KYG61265.1"/>
    <property type="molecule type" value="Genomic_DNA"/>
</dbReference>
<comment type="caution">
    <text evidence="9">The sequence shown here is derived from an EMBL/GenBank/DDBJ whole genome shotgun (WGS) entry which is preliminary data.</text>
</comment>
<dbReference type="InterPro" id="IPR008256">
    <property type="entry name" value="Peptidase_S1B"/>
</dbReference>
<dbReference type="Pfam" id="PF13365">
    <property type="entry name" value="Trypsin_2"/>
    <property type="match status" value="1"/>
</dbReference>
<keyword evidence="2 7" id="KW-0645">Protease</keyword>
<evidence type="ECO:0000256" key="7">
    <source>
        <dbReference type="RuleBase" id="RU004296"/>
    </source>
</evidence>
<dbReference type="SUPFAM" id="SSF50494">
    <property type="entry name" value="Trypsin-like serine proteases"/>
    <property type="match status" value="1"/>
</dbReference>
<evidence type="ECO:0000256" key="5">
    <source>
        <dbReference type="ARBA" id="ARBA00022825"/>
    </source>
</evidence>
<dbReference type="AlphaFoldDB" id="A0A150WDW2"/>